<evidence type="ECO:0000313" key="1">
    <source>
        <dbReference type="EMBL" id="VGO21603.1"/>
    </source>
</evidence>
<dbReference type="PANTHER" id="PTHR37948:SF1">
    <property type="entry name" value="BLL5189 PROTEIN"/>
    <property type="match status" value="1"/>
</dbReference>
<organism evidence="1 2">
    <name type="scientific">Pontiella sulfatireligans</name>
    <dbReference type="NCBI Taxonomy" id="2750658"/>
    <lineage>
        <taxon>Bacteria</taxon>
        <taxon>Pseudomonadati</taxon>
        <taxon>Kiritimatiellota</taxon>
        <taxon>Kiritimatiellia</taxon>
        <taxon>Kiritimatiellales</taxon>
        <taxon>Pontiellaceae</taxon>
        <taxon>Pontiella</taxon>
    </lineage>
</organism>
<dbReference type="Proteomes" id="UP000346198">
    <property type="component" value="Unassembled WGS sequence"/>
</dbReference>
<accession>A0A6C2UNS9</accession>
<proteinExistence type="predicted"/>
<reference evidence="1 2" key="1">
    <citation type="submission" date="2019-04" db="EMBL/GenBank/DDBJ databases">
        <authorList>
            <person name="Van Vliet M D."/>
        </authorList>
    </citation>
    <scope>NUCLEOTIDE SEQUENCE [LARGE SCALE GENOMIC DNA]</scope>
    <source>
        <strain evidence="1 2">F21</strain>
    </source>
</reference>
<gene>
    <name evidence="1" type="ORF">SCARR_03677</name>
</gene>
<dbReference type="EMBL" id="CAAHFH010000002">
    <property type="protein sequence ID" value="VGO21603.1"/>
    <property type="molecule type" value="Genomic_DNA"/>
</dbReference>
<dbReference type="AlphaFoldDB" id="A0A6C2UNS9"/>
<evidence type="ECO:0000313" key="2">
    <source>
        <dbReference type="Proteomes" id="UP000346198"/>
    </source>
</evidence>
<sequence length="172" mass="20815">MFHAVKPKEIIVNDRMQQGYVYLLTKPVGRNFHPDFDPELTPKQMLEMGVFGGKYMTDCRDEFPAAWFKNAKLCSERHDPKLNFFGINASKPLSYWEEKDWIHPDDPRGWFQWYCRYYMGRRHPDDERQIKRWRAMTRHIAQVVKNCARGDLSCRPRQRQALLHWAYDSRRF</sequence>
<keyword evidence="2" id="KW-1185">Reference proteome</keyword>
<protein>
    <submittedName>
        <fullName evidence="1">Uncharacterized protein</fullName>
    </submittedName>
</protein>
<dbReference type="PANTHER" id="PTHR37948">
    <property type="entry name" value="ZGC:113208"/>
    <property type="match status" value="1"/>
</dbReference>
<name>A0A6C2UNS9_9BACT</name>